<dbReference type="RefSeq" id="WP_067025866.1">
    <property type="nucleotide sequence ID" value="NZ_CP038256.1"/>
</dbReference>
<proteinExistence type="inferred from homology"/>
<keyword evidence="2 4" id="KW-0560">Oxidoreductase</keyword>
<accession>A0A1B9NCN2</accession>
<dbReference type="Pfam" id="PF02826">
    <property type="entry name" value="2-Hacid_dh_C"/>
    <property type="match status" value="1"/>
</dbReference>
<dbReference type="InterPro" id="IPR036291">
    <property type="entry name" value="NAD(P)-bd_dom_sf"/>
</dbReference>
<dbReference type="AlphaFoldDB" id="A0A1B9NCN2"/>
<dbReference type="PANTHER" id="PTHR42789:SF1">
    <property type="entry name" value="D-ISOMER SPECIFIC 2-HYDROXYACID DEHYDROGENASE FAMILY PROTEIN (AFU_ORTHOLOGUE AFUA_6G10090)"/>
    <property type="match status" value="1"/>
</dbReference>
<evidence type="ECO:0000313" key="7">
    <source>
        <dbReference type="EMBL" id="OCG74356.1"/>
    </source>
</evidence>
<dbReference type="InterPro" id="IPR050857">
    <property type="entry name" value="D-2-hydroxyacid_DH"/>
</dbReference>
<reference evidence="7 8" key="1">
    <citation type="submission" date="2016-05" db="EMBL/GenBank/DDBJ databases">
        <authorList>
            <person name="Lavstsen T."/>
            <person name="Jespersen J.S."/>
        </authorList>
    </citation>
    <scope>NUCLEOTIDE SEQUENCE [LARGE SCALE GENOMIC DNA]</scope>
    <source>
        <strain evidence="7 8">YLB-01</strain>
    </source>
</reference>
<protein>
    <recommendedName>
        <fullName evidence="9">Oxidoreductase</fullName>
    </recommendedName>
</protein>
<dbReference type="Proteomes" id="UP000093355">
    <property type="component" value="Unassembled WGS sequence"/>
</dbReference>
<dbReference type="STRING" id="904291.A7J15_05845"/>
<feature type="domain" description="D-isomer specific 2-hydroxyacid dehydrogenase NAD-binding" evidence="6">
    <location>
        <begin position="117"/>
        <end position="285"/>
    </location>
</feature>
<evidence type="ECO:0000256" key="1">
    <source>
        <dbReference type="ARBA" id="ARBA00005854"/>
    </source>
</evidence>
<dbReference type="PANTHER" id="PTHR42789">
    <property type="entry name" value="D-ISOMER SPECIFIC 2-HYDROXYACID DEHYDROGENASE FAMILY PROTEIN (AFU_ORTHOLOGUE AFUA_6G10090)"/>
    <property type="match status" value="1"/>
</dbReference>
<feature type="domain" description="D-isomer specific 2-hydroxyacid dehydrogenase catalytic" evidence="5">
    <location>
        <begin position="24"/>
        <end position="307"/>
    </location>
</feature>
<evidence type="ECO:0000259" key="5">
    <source>
        <dbReference type="Pfam" id="PF00389"/>
    </source>
</evidence>
<dbReference type="EMBL" id="LXMD01000022">
    <property type="protein sequence ID" value="OCG74356.1"/>
    <property type="molecule type" value="Genomic_DNA"/>
</dbReference>
<evidence type="ECO:0000259" key="6">
    <source>
        <dbReference type="Pfam" id="PF02826"/>
    </source>
</evidence>
<comment type="caution">
    <text evidence="7">The sequence shown here is derived from an EMBL/GenBank/DDBJ whole genome shotgun (WGS) entry which is preliminary data.</text>
</comment>
<gene>
    <name evidence="7" type="ORF">A7J15_05845</name>
</gene>
<sequence>MGADRILVTPRSLTSVDPSGIPELAPLRERGYTIVITPAGLVPTADDLREALPGVVGWLAGIEPITADVLAAAPDLRVISRNGTGSENIDHAAAEARGVAVRTARGANAQGVAELALAHVMNAVRELSWANAALHEGGWTRVRGREIAELSVGLVGLGAIGAKVAGMFAALGARIHFFDPFVAEAAGYERHERLADLLAACDVVSLHVPPTGDGPLISVSEVDAMRRGAILVNTARSALIDEDAVLAGLETGRIGCYAVDAFDQEPPALTPLLRHERTVMTPHAGGFTGASVRRATEQAVAHIIDSLETV</sequence>
<dbReference type="GO" id="GO:0051287">
    <property type="term" value="F:NAD binding"/>
    <property type="evidence" value="ECO:0007669"/>
    <property type="project" value="InterPro"/>
</dbReference>
<dbReference type="GO" id="GO:0016616">
    <property type="term" value="F:oxidoreductase activity, acting on the CH-OH group of donors, NAD or NADP as acceptor"/>
    <property type="evidence" value="ECO:0007669"/>
    <property type="project" value="InterPro"/>
</dbReference>
<dbReference type="SUPFAM" id="SSF52283">
    <property type="entry name" value="Formate/glycerate dehydrogenase catalytic domain-like"/>
    <property type="match status" value="1"/>
</dbReference>
<evidence type="ECO:0000256" key="3">
    <source>
        <dbReference type="ARBA" id="ARBA00023027"/>
    </source>
</evidence>
<dbReference type="InterPro" id="IPR006140">
    <property type="entry name" value="D-isomer_DH_NAD-bd"/>
</dbReference>
<evidence type="ECO:0000313" key="8">
    <source>
        <dbReference type="Proteomes" id="UP000093355"/>
    </source>
</evidence>
<evidence type="ECO:0000256" key="4">
    <source>
        <dbReference type="RuleBase" id="RU003719"/>
    </source>
</evidence>
<organism evidence="7 8">
    <name type="scientific">Microbacterium sediminis</name>
    <dbReference type="NCBI Taxonomy" id="904291"/>
    <lineage>
        <taxon>Bacteria</taxon>
        <taxon>Bacillati</taxon>
        <taxon>Actinomycetota</taxon>
        <taxon>Actinomycetes</taxon>
        <taxon>Micrococcales</taxon>
        <taxon>Microbacteriaceae</taxon>
        <taxon>Microbacterium</taxon>
    </lineage>
</organism>
<name>A0A1B9NCN2_9MICO</name>
<dbReference type="Pfam" id="PF00389">
    <property type="entry name" value="2-Hacid_dh"/>
    <property type="match status" value="1"/>
</dbReference>
<comment type="similarity">
    <text evidence="1 4">Belongs to the D-isomer specific 2-hydroxyacid dehydrogenase family.</text>
</comment>
<evidence type="ECO:0008006" key="9">
    <source>
        <dbReference type="Google" id="ProtNLM"/>
    </source>
</evidence>
<keyword evidence="8" id="KW-1185">Reference proteome</keyword>
<dbReference type="SUPFAM" id="SSF51735">
    <property type="entry name" value="NAD(P)-binding Rossmann-fold domains"/>
    <property type="match status" value="1"/>
</dbReference>
<dbReference type="Gene3D" id="3.40.50.720">
    <property type="entry name" value="NAD(P)-binding Rossmann-like Domain"/>
    <property type="match status" value="2"/>
</dbReference>
<keyword evidence="3" id="KW-0520">NAD</keyword>
<dbReference type="InterPro" id="IPR006139">
    <property type="entry name" value="D-isomer_2_OHA_DH_cat_dom"/>
</dbReference>
<evidence type="ECO:0000256" key="2">
    <source>
        <dbReference type="ARBA" id="ARBA00023002"/>
    </source>
</evidence>